<dbReference type="PROSITE" id="PS50887">
    <property type="entry name" value="GGDEF"/>
    <property type="match status" value="1"/>
</dbReference>
<evidence type="ECO:0000256" key="4">
    <source>
        <dbReference type="SAM" id="Phobius"/>
    </source>
</evidence>
<evidence type="ECO:0000259" key="5">
    <source>
        <dbReference type="PROSITE" id="PS50887"/>
    </source>
</evidence>
<evidence type="ECO:0000256" key="2">
    <source>
        <dbReference type="ARBA" id="ARBA00034247"/>
    </source>
</evidence>
<dbReference type="SUPFAM" id="SSF55781">
    <property type="entry name" value="GAF domain-like"/>
    <property type="match status" value="1"/>
</dbReference>
<dbReference type="InterPro" id="IPR003018">
    <property type="entry name" value="GAF"/>
</dbReference>
<comment type="catalytic activity">
    <reaction evidence="2">
        <text>2 GTP = 3',3'-c-di-GMP + 2 diphosphate</text>
        <dbReference type="Rhea" id="RHEA:24898"/>
        <dbReference type="ChEBI" id="CHEBI:33019"/>
        <dbReference type="ChEBI" id="CHEBI:37565"/>
        <dbReference type="ChEBI" id="CHEBI:58805"/>
        <dbReference type="EC" id="2.7.7.65"/>
    </reaction>
</comment>
<accession>A0ABS7NKN4</accession>
<dbReference type="Gene3D" id="3.30.70.270">
    <property type="match status" value="1"/>
</dbReference>
<dbReference type="InterPro" id="IPR029016">
    <property type="entry name" value="GAF-like_dom_sf"/>
</dbReference>
<evidence type="ECO:0000256" key="1">
    <source>
        <dbReference type="ARBA" id="ARBA00012528"/>
    </source>
</evidence>
<name>A0ABS7NKN4_9RHOB</name>
<keyword evidence="4" id="KW-0812">Transmembrane</keyword>
<feature type="region of interest" description="Disordered" evidence="3">
    <location>
        <begin position="569"/>
        <end position="596"/>
    </location>
</feature>
<evidence type="ECO:0000256" key="3">
    <source>
        <dbReference type="SAM" id="MobiDB-lite"/>
    </source>
</evidence>
<dbReference type="NCBIfam" id="TIGR00254">
    <property type="entry name" value="GGDEF"/>
    <property type="match status" value="1"/>
</dbReference>
<organism evidence="6 7">
    <name type="scientific">Leisingera daeponensis</name>
    <dbReference type="NCBI Taxonomy" id="405746"/>
    <lineage>
        <taxon>Bacteria</taxon>
        <taxon>Pseudomonadati</taxon>
        <taxon>Pseudomonadota</taxon>
        <taxon>Alphaproteobacteria</taxon>
        <taxon>Rhodobacterales</taxon>
        <taxon>Roseobacteraceae</taxon>
        <taxon>Leisingera</taxon>
    </lineage>
</organism>
<feature type="domain" description="GGDEF" evidence="5">
    <location>
        <begin position="437"/>
        <end position="571"/>
    </location>
</feature>
<dbReference type="PANTHER" id="PTHR45138">
    <property type="entry name" value="REGULATORY COMPONENTS OF SENSORY TRANSDUCTION SYSTEM"/>
    <property type="match status" value="1"/>
</dbReference>
<sequence>MTQRPAWKLSAMLKTFSMLPLLLAAAVLSAWAVYSVPPPVVDRMLEADLRKQADIWQRAVLLHLASSEDAFVLGDLDEHDEEYLSLVPATSDVYRLTLLEADGTIFWSTRPENIGERNTQPYFQSVVSQGLVYYKHAEKPATVVDGLRIAANADGSIPNREVAEVYSPVMHDGIFIGAIQFYSDITDVRNTFITRVRISLALISLVTVAAMTVVSVVVFKANRRSLRQVEERSAKDQEIMANQLQLAREVKLLGELNEWLQSCRSLEELFGMVSEFMSHLLPDSEGSIYVFSNSRDVLDGCSSWNGGSHKDHIQPGECWGLRRGRTYEFGASEVEFTCAHAEPHDGRPYFCFPILAHGETVGLMHLRARPSRAGDFSGCKQLAQMCAEQISMAIANVRMRDQLHDQSVRDPLTGLFNRRHMTDSLRKFIASSQERGQALSVVSIDVDHFKKFNDNHGHDAGDMVLRAVGTALEQACDGDEVACRPGGEEFALLLPNVSPEDAVTKAELLRQAIEDVVVRYGEKALPRISISLGVAHYPAHGTMPQDLLRASDEALYEAKAKGRNQVCVAEGASPLPRNPAALPEAGSAQEQKKGAA</sequence>
<keyword evidence="7" id="KW-1185">Reference proteome</keyword>
<protein>
    <recommendedName>
        <fullName evidence="1">diguanylate cyclase</fullName>
        <ecNumber evidence="1">2.7.7.65</ecNumber>
    </recommendedName>
</protein>
<dbReference type="InterPro" id="IPR043128">
    <property type="entry name" value="Rev_trsase/Diguanyl_cyclase"/>
</dbReference>
<dbReference type="InterPro" id="IPR000160">
    <property type="entry name" value="GGDEF_dom"/>
</dbReference>
<dbReference type="InterPro" id="IPR050469">
    <property type="entry name" value="Diguanylate_Cyclase"/>
</dbReference>
<dbReference type="CDD" id="cd01949">
    <property type="entry name" value="GGDEF"/>
    <property type="match status" value="1"/>
</dbReference>
<comment type="caution">
    <text evidence="6">The sequence shown here is derived from an EMBL/GenBank/DDBJ whole genome shotgun (WGS) entry which is preliminary data.</text>
</comment>
<evidence type="ECO:0000313" key="6">
    <source>
        <dbReference type="EMBL" id="MBY6141751.1"/>
    </source>
</evidence>
<keyword evidence="4" id="KW-1133">Transmembrane helix</keyword>
<dbReference type="SMART" id="SM00267">
    <property type="entry name" value="GGDEF"/>
    <property type="match status" value="1"/>
</dbReference>
<dbReference type="EC" id="2.7.7.65" evidence="1"/>
<gene>
    <name evidence="6" type="ORF">KUV26_20095</name>
</gene>
<dbReference type="RefSeq" id="WP_222509715.1">
    <property type="nucleotide sequence ID" value="NZ_JAHVJA010000013.1"/>
</dbReference>
<feature type="transmembrane region" description="Helical" evidence="4">
    <location>
        <begin position="198"/>
        <end position="219"/>
    </location>
</feature>
<dbReference type="InterPro" id="IPR029787">
    <property type="entry name" value="Nucleotide_cyclase"/>
</dbReference>
<keyword evidence="4" id="KW-0472">Membrane</keyword>
<dbReference type="Pfam" id="PF00990">
    <property type="entry name" value="GGDEF"/>
    <property type="match status" value="1"/>
</dbReference>
<dbReference type="SUPFAM" id="SSF55073">
    <property type="entry name" value="Nucleotide cyclase"/>
    <property type="match status" value="1"/>
</dbReference>
<dbReference type="EMBL" id="JAHVJA010000013">
    <property type="protein sequence ID" value="MBY6141751.1"/>
    <property type="molecule type" value="Genomic_DNA"/>
</dbReference>
<proteinExistence type="predicted"/>
<dbReference type="Gene3D" id="3.30.450.40">
    <property type="match status" value="1"/>
</dbReference>
<dbReference type="Proteomes" id="UP000766629">
    <property type="component" value="Unassembled WGS sequence"/>
</dbReference>
<dbReference type="SMART" id="SM00065">
    <property type="entry name" value="GAF"/>
    <property type="match status" value="1"/>
</dbReference>
<dbReference type="PANTHER" id="PTHR45138:SF9">
    <property type="entry name" value="DIGUANYLATE CYCLASE DGCM-RELATED"/>
    <property type="match status" value="1"/>
</dbReference>
<reference evidence="6 7" key="1">
    <citation type="submission" date="2021-06" db="EMBL/GenBank/DDBJ databases">
        <title>50 bacteria genomes isolated from Dapeng, Shenzhen, China.</title>
        <authorList>
            <person name="Zheng W."/>
            <person name="Yu S."/>
            <person name="Huang Y."/>
        </authorList>
    </citation>
    <scope>NUCLEOTIDE SEQUENCE [LARGE SCALE GENOMIC DNA]</scope>
    <source>
        <strain evidence="6 7">DP1N14-2</strain>
    </source>
</reference>
<evidence type="ECO:0000313" key="7">
    <source>
        <dbReference type="Proteomes" id="UP000766629"/>
    </source>
</evidence>